<dbReference type="InterPro" id="IPR010640">
    <property type="entry name" value="Low_temperature_requirement_A"/>
</dbReference>
<evidence type="ECO:0000256" key="2">
    <source>
        <dbReference type="SAM" id="Phobius"/>
    </source>
</evidence>
<dbReference type="Pfam" id="PF06772">
    <property type="entry name" value="LtrA"/>
    <property type="match status" value="1"/>
</dbReference>
<keyword evidence="2" id="KW-0472">Membrane</keyword>
<proteinExistence type="predicted"/>
<feature type="transmembrane region" description="Helical" evidence="2">
    <location>
        <begin position="125"/>
        <end position="145"/>
    </location>
</feature>
<feature type="transmembrane region" description="Helical" evidence="2">
    <location>
        <begin position="651"/>
        <end position="676"/>
    </location>
</feature>
<dbReference type="PANTHER" id="PTHR42101:SF1">
    <property type="entry name" value="LOW TEMPERATURE REQUIREMENT A"/>
    <property type="match status" value="1"/>
</dbReference>
<keyword evidence="4" id="KW-1185">Reference proteome</keyword>
<feature type="transmembrane region" description="Helical" evidence="2">
    <location>
        <begin position="274"/>
        <end position="297"/>
    </location>
</feature>
<feature type="transmembrane region" description="Helical" evidence="2">
    <location>
        <begin position="341"/>
        <end position="361"/>
    </location>
</feature>
<feature type="region of interest" description="Disordered" evidence="1">
    <location>
        <begin position="1"/>
        <end position="70"/>
    </location>
</feature>
<accession>A0AAF1BGM6</accession>
<feature type="transmembrane region" description="Helical" evidence="2">
    <location>
        <begin position="600"/>
        <end position="623"/>
    </location>
</feature>
<evidence type="ECO:0000313" key="3">
    <source>
        <dbReference type="EMBL" id="WOO79047.1"/>
    </source>
</evidence>
<reference evidence="3" key="1">
    <citation type="submission" date="2023-10" db="EMBL/GenBank/DDBJ databases">
        <authorList>
            <person name="Noh H."/>
        </authorList>
    </citation>
    <scope>NUCLEOTIDE SEQUENCE</scope>
    <source>
        <strain evidence="3">DUCC4014</strain>
    </source>
</reference>
<sequence>MASTIPKPLASKLSSIPESRAAVTQRESEKPAGSTPDFTDPFTPPPENENDDAASTTRRRERQMSINQPVYAPRRVYTRRSIDGIGTDTAPDRYPKPVKRLPFRRKLTLTTDGCELKAEDRATEWLSLFYDLVFVAVLSTFTSTHDLRTPSGIPVFFSYYTVLVWIWTAQIHYDTRYEAEDFFHRTAKLLQIILFVYIGASGGGWDIGSIRRKPLDHATAGVAEAKAILSDANSARAGESFTTVGIAFAVTRLILSVQYSFVIGPARSVGLPTLPPIASVISQALSCVLAIVAVVIPTSSAAKARAKPAVFYLAIAEEIVVWAVLQMYTRGWTPVDEVTKRYGSFSLIILGEGFVALTIAFNRAIDGLDIRDYSVYGQVFLVILIMYHTWSFLFSNFRSTDAINPYRTLVWELVHFPLHFALLLLMASLMNIIVATTFFDAIDMATEYFDVVKNATITDTPLSNKTFEKMMIFLIRIDPSLGVDLDNVLEYVQEDNSTSSIAEVMEMQLFGRMLKLTAQKVNAKFSDNVSADLAVLQSLKPADGTNNTVLTEAIQLAGNALQGLSDDAASGVLWLFPIAGLTLILTAVRSMVRYRFTGKAGYLVHGLPILAGVVLSLLGLLGIGSKELYLVQSETSNFVHNAHVNPLYDLFGVWAILIVAGVYTAVNLGSMVRCWCGRH</sequence>
<dbReference type="AlphaFoldDB" id="A0AAF1BGM6"/>
<feature type="transmembrane region" description="Helical" evidence="2">
    <location>
        <begin position="189"/>
        <end position="207"/>
    </location>
</feature>
<dbReference type="RefSeq" id="XP_062625079.1">
    <property type="nucleotide sequence ID" value="XM_062769095.1"/>
</dbReference>
<evidence type="ECO:0000313" key="4">
    <source>
        <dbReference type="Proteomes" id="UP000827549"/>
    </source>
</evidence>
<dbReference type="GeneID" id="87805831"/>
<keyword evidence="2" id="KW-0812">Transmembrane</keyword>
<feature type="transmembrane region" description="Helical" evidence="2">
    <location>
        <begin position="151"/>
        <end position="168"/>
    </location>
</feature>
<name>A0AAF1BGM6_9TREE</name>
<evidence type="ECO:0000256" key="1">
    <source>
        <dbReference type="SAM" id="MobiDB-lite"/>
    </source>
</evidence>
<dbReference type="PANTHER" id="PTHR42101">
    <property type="entry name" value="CHROMOSOME 16, WHOLE GENOME SHOTGUN SEQUENCE"/>
    <property type="match status" value="1"/>
</dbReference>
<dbReference type="EMBL" id="CP086715">
    <property type="protein sequence ID" value="WOO79047.1"/>
    <property type="molecule type" value="Genomic_DNA"/>
</dbReference>
<gene>
    <name evidence="3" type="ORF">LOC62_02G002584</name>
</gene>
<organism evidence="3 4">
    <name type="scientific">Vanrija pseudolonga</name>
    <dbReference type="NCBI Taxonomy" id="143232"/>
    <lineage>
        <taxon>Eukaryota</taxon>
        <taxon>Fungi</taxon>
        <taxon>Dikarya</taxon>
        <taxon>Basidiomycota</taxon>
        <taxon>Agaricomycotina</taxon>
        <taxon>Tremellomycetes</taxon>
        <taxon>Trichosporonales</taxon>
        <taxon>Trichosporonaceae</taxon>
        <taxon>Vanrija</taxon>
    </lineage>
</organism>
<feature type="transmembrane region" description="Helical" evidence="2">
    <location>
        <begin position="568"/>
        <end position="588"/>
    </location>
</feature>
<feature type="transmembrane region" description="Helical" evidence="2">
    <location>
        <begin position="309"/>
        <end position="329"/>
    </location>
</feature>
<feature type="transmembrane region" description="Helical" evidence="2">
    <location>
        <begin position="416"/>
        <end position="439"/>
    </location>
</feature>
<protein>
    <submittedName>
        <fullName evidence="3">Uncharacterized protein</fullName>
    </submittedName>
</protein>
<keyword evidence="2" id="KW-1133">Transmembrane helix</keyword>
<feature type="transmembrane region" description="Helical" evidence="2">
    <location>
        <begin position="241"/>
        <end position="262"/>
    </location>
</feature>
<feature type="transmembrane region" description="Helical" evidence="2">
    <location>
        <begin position="373"/>
        <end position="395"/>
    </location>
</feature>
<dbReference type="Proteomes" id="UP000827549">
    <property type="component" value="Chromosome 2"/>
</dbReference>